<evidence type="ECO:0000313" key="4">
    <source>
        <dbReference type="EMBL" id="OBR63131.1"/>
    </source>
</evidence>
<dbReference type="OrthoDB" id="2381690at2"/>
<reference evidence="4 5" key="1">
    <citation type="submission" date="2016-05" db="EMBL/GenBank/DDBJ databases">
        <title>Paenibacillus oryzae. sp. nov., isolated from the rice root.</title>
        <authorList>
            <person name="Zhang J."/>
            <person name="Zhang X."/>
        </authorList>
    </citation>
    <scope>NUCLEOTIDE SEQUENCE [LARGE SCALE GENOMIC DNA]</scope>
    <source>
        <strain evidence="4 5">1DrF-4</strain>
    </source>
</reference>
<feature type="region of interest" description="Disordered" evidence="1">
    <location>
        <begin position="202"/>
        <end position="255"/>
    </location>
</feature>
<dbReference type="AlphaFoldDB" id="A0A1A5YC01"/>
<sequence length="382" mass="40978">MNCQEVMELMQRQLDDDLDESEITVLMNHTRQCPECAEMLERLKLLSAELTSLPKVTPSYSLVDAILPELLRIDEMKNTDTDTVTDTDTENALLPETDTVLPAAAAPDIGVQRRRKRWRSWGSIGGVVAAGIVASIFMITYPPNFGSNQNNSTGVAGDMTYSVALQNEAAGARSMTEDPGGDASTNDVGIQSFEAGLEGAANEQEGKQAPVTERLGEAAPAEGGDTSGTRSDSKPESVQQTGAVGEGTNADEGDQRFVAKYDGPVAKDMTDQSSTALNVEQMENSDMPESLTTGGMHNLISEEVALSPDGLYFAAVNNFTIVVTRADSGEELMKSSRKNGEFGGLVWSEDSSSLSYEVKLGQGAIEKYVISAKDWTEKKANH</sequence>
<evidence type="ECO:0000256" key="2">
    <source>
        <dbReference type="SAM" id="Phobius"/>
    </source>
</evidence>
<protein>
    <recommendedName>
        <fullName evidence="3">Putative zinc-finger domain-containing protein</fullName>
    </recommendedName>
</protein>
<keyword evidence="2" id="KW-0812">Transmembrane</keyword>
<dbReference type="InterPro" id="IPR027383">
    <property type="entry name" value="Znf_put"/>
</dbReference>
<dbReference type="RefSeq" id="WP_068686708.1">
    <property type="nucleotide sequence ID" value="NZ_LYPA01000075.1"/>
</dbReference>
<dbReference type="STRING" id="1844972.A7K91_23815"/>
<evidence type="ECO:0000259" key="3">
    <source>
        <dbReference type="Pfam" id="PF13490"/>
    </source>
</evidence>
<dbReference type="EMBL" id="LYPA01000075">
    <property type="protein sequence ID" value="OBR63131.1"/>
    <property type="molecule type" value="Genomic_DNA"/>
</dbReference>
<accession>A0A1A5YC01</accession>
<keyword evidence="5" id="KW-1185">Reference proteome</keyword>
<dbReference type="Proteomes" id="UP000092024">
    <property type="component" value="Unassembled WGS sequence"/>
</dbReference>
<feature type="transmembrane region" description="Helical" evidence="2">
    <location>
        <begin position="121"/>
        <end position="141"/>
    </location>
</feature>
<evidence type="ECO:0000313" key="5">
    <source>
        <dbReference type="Proteomes" id="UP000092024"/>
    </source>
</evidence>
<keyword evidence="2" id="KW-0472">Membrane</keyword>
<evidence type="ECO:0000256" key="1">
    <source>
        <dbReference type="SAM" id="MobiDB-lite"/>
    </source>
</evidence>
<gene>
    <name evidence="4" type="ORF">A7K91_23815</name>
</gene>
<dbReference type="Pfam" id="PF13490">
    <property type="entry name" value="zf-HC2"/>
    <property type="match status" value="1"/>
</dbReference>
<organism evidence="4 5">
    <name type="scientific">Paenibacillus oryzae</name>
    <dbReference type="NCBI Taxonomy" id="1844972"/>
    <lineage>
        <taxon>Bacteria</taxon>
        <taxon>Bacillati</taxon>
        <taxon>Bacillota</taxon>
        <taxon>Bacilli</taxon>
        <taxon>Bacillales</taxon>
        <taxon>Paenibacillaceae</taxon>
        <taxon>Paenibacillus</taxon>
    </lineage>
</organism>
<proteinExistence type="predicted"/>
<name>A0A1A5YC01_9BACL</name>
<comment type="caution">
    <text evidence="4">The sequence shown here is derived from an EMBL/GenBank/DDBJ whole genome shotgun (WGS) entry which is preliminary data.</text>
</comment>
<keyword evidence="2" id="KW-1133">Transmembrane helix</keyword>
<feature type="domain" description="Putative zinc-finger" evidence="3">
    <location>
        <begin position="3"/>
        <end position="37"/>
    </location>
</feature>